<dbReference type="OrthoDB" id="4749283at2"/>
<feature type="compositionally biased region" description="Pro residues" evidence="1">
    <location>
        <begin position="56"/>
        <end position="71"/>
    </location>
</feature>
<dbReference type="AlphaFoldDB" id="A0A2T0TL50"/>
<feature type="transmembrane region" description="Helical" evidence="2">
    <location>
        <begin position="95"/>
        <end position="112"/>
    </location>
</feature>
<accession>A0A2T0TL50</accession>
<dbReference type="RefSeq" id="WP_106185424.1">
    <property type="nucleotide sequence ID" value="NZ_PVTF01000001.1"/>
</dbReference>
<keyword evidence="2" id="KW-0472">Membrane</keyword>
<dbReference type="Proteomes" id="UP000239494">
    <property type="component" value="Unassembled WGS sequence"/>
</dbReference>
<evidence type="ECO:0000313" key="3">
    <source>
        <dbReference type="EMBL" id="PRY46393.1"/>
    </source>
</evidence>
<keyword evidence="4" id="KW-1185">Reference proteome</keyword>
<reference evidence="3 4" key="1">
    <citation type="submission" date="2018-03" db="EMBL/GenBank/DDBJ databases">
        <title>Genomic Encyclopedia of Archaeal and Bacterial Type Strains, Phase II (KMG-II): from individual species to whole genera.</title>
        <authorList>
            <person name="Goeker M."/>
        </authorList>
    </citation>
    <scope>NUCLEOTIDE SEQUENCE [LARGE SCALE GENOMIC DNA]</scope>
    <source>
        <strain evidence="3 4">DSM 44720</strain>
    </source>
</reference>
<feature type="compositionally biased region" description="Low complexity" evidence="1">
    <location>
        <begin position="31"/>
        <end position="55"/>
    </location>
</feature>
<sequence>MSTPNHPPPAGPAGPPQGPGQAPYGPPPPYGQQAPQQPGWGQPQQPTPQGWAAPQQPGPGQQPPYGQPPYGQPGFQQALPPTPPPAKKGGGKIKLVITLLVVVGAIVGGYFLNKDAPSSANVGDCINIKSASITNPELEKVDCGTQAAAFKVAKELGSASDKCPEGDYASYTESGRRSSGFTLCLMLNAAEGDCFKEEGSIVAGKTTKVTCDASASYKIEKVVKGTADKAACGPDGTEMVYSDPATTFCLVRP</sequence>
<name>A0A2T0TL50_9PSEU</name>
<organism evidence="3 4">
    <name type="scientific">Umezawaea tangerina</name>
    <dbReference type="NCBI Taxonomy" id="84725"/>
    <lineage>
        <taxon>Bacteria</taxon>
        <taxon>Bacillati</taxon>
        <taxon>Actinomycetota</taxon>
        <taxon>Actinomycetes</taxon>
        <taxon>Pseudonocardiales</taxon>
        <taxon>Pseudonocardiaceae</taxon>
        <taxon>Umezawaea</taxon>
    </lineage>
</organism>
<keyword evidence="2" id="KW-1133">Transmembrane helix</keyword>
<proteinExistence type="predicted"/>
<feature type="region of interest" description="Disordered" evidence="1">
    <location>
        <begin position="1"/>
        <end position="89"/>
    </location>
</feature>
<feature type="compositionally biased region" description="Pro residues" evidence="1">
    <location>
        <begin position="1"/>
        <end position="30"/>
    </location>
</feature>
<comment type="caution">
    <text evidence="3">The sequence shown here is derived from an EMBL/GenBank/DDBJ whole genome shotgun (WGS) entry which is preliminary data.</text>
</comment>
<evidence type="ECO:0000256" key="1">
    <source>
        <dbReference type="SAM" id="MobiDB-lite"/>
    </source>
</evidence>
<gene>
    <name evidence="3" type="ORF">CLV43_101669</name>
</gene>
<evidence type="ECO:0000256" key="2">
    <source>
        <dbReference type="SAM" id="Phobius"/>
    </source>
</evidence>
<keyword evidence="2" id="KW-0812">Transmembrane</keyword>
<dbReference type="EMBL" id="PVTF01000001">
    <property type="protein sequence ID" value="PRY46393.1"/>
    <property type="molecule type" value="Genomic_DNA"/>
</dbReference>
<protein>
    <submittedName>
        <fullName evidence="3">Uncharacterized protein</fullName>
    </submittedName>
</protein>
<evidence type="ECO:0000313" key="4">
    <source>
        <dbReference type="Proteomes" id="UP000239494"/>
    </source>
</evidence>